<sequence>MASSLSVGVEVTGDGVGATADTPASGVRGLARRLDSADVSYWVIGAERAEVDGASASSLDPTLVATTAARHSVRLGLVVAAAPHRDHPYNLARRLVSVDHAAHGRAGWLALDRDRTIAQNVDVDAWTGSDLGAEHTADAIAAVRTLWRTWPLQSVVGNLASGVFADASQIRRADVTRGYSITGPLNVPGSVQGDLPVWQQWPQGGESGGEDADLVIVEDGDRLPRDVPAVVRVRSTKHLPATLDRIAHDTTAAGVILRLAPSDLDRVLDEVLPAARRRAVVDDVRAGTLRQRLRLRVPREPDLTDHARAFAVAPNPGGRL</sequence>
<evidence type="ECO:0000256" key="1">
    <source>
        <dbReference type="ARBA" id="ARBA00022630"/>
    </source>
</evidence>
<gene>
    <name evidence="5" type="ORF">H7K45_14550</name>
</gene>
<keyword evidence="2" id="KW-0288">FMN</keyword>
<dbReference type="AlphaFoldDB" id="A0A9X2Z0L6"/>
<evidence type="ECO:0000256" key="3">
    <source>
        <dbReference type="ARBA" id="ARBA00023002"/>
    </source>
</evidence>
<dbReference type="Gene3D" id="3.20.20.30">
    <property type="entry name" value="Luciferase-like domain"/>
    <property type="match status" value="1"/>
</dbReference>
<dbReference type="RefSeq" id="WP_263996515.1">
    <property type="nucleotide sequence ID" value="NZ_JACKVK010000008.1"/>
</dbReference>
<keyword evidence="6" id="KW-1185">Reference proteome</keyword>
<evidence type="ECO:0000313" key="6">
    <source>
        <dbReference type="Proteomes" id="UP001141629"/>
    </source>
</evidence>
<dbReference type="Proteomes" id="UP001141629">
    <property type="component" value="Unassembled WGS sequence"/>
</dbReference>
<evidence type="ECO:0000256" key="4">
    <source>
        <dbReference type="ARBA" id="ARBA00023033"/>
    </source>
</evidence>
<dbReference type="SUPFAM" id="SSF51679">
    <property type="entry name" value="Bacterial luciferase-like"/>
    <property type="match status" value="1"/>
</dbReference>
<evidence type="ECO:0000256" key="2">
    <source>
        <dbReference type="ARBA" id="ARBA00022643"/>
    </source>
</evidence>
<proteinExistence type="predicted"/>
<protein>
    <submittedName>
        <fullName evidence="5">LLM class flavin-dependent oxidoreductase</fullName>
    </submittedName>
</protein>
<keyword evidence="4" id="KW-0503">Monooxygenase</keyword>
<organism evidence="5 6">
    <name type="scientific">Mycobacterium yunnanensis</name>
    <dbReference type="NCBI Taxonomy" id="368477"/>
    <lineage>
        <taxon>Bacteria</taxon>
        <taxon>Bacillati</taxon>
        <taxon>Actinomycetota</taxon>
        <taxon>Actinomycetes</taxon>
        <taxon>Mycobacteriales</taxon>
        <taxon>Mycobacteriaceae</taxon>
        <taxon>Mycobacterium</taxon>
    </lineage>
</organism>
<keyword evidence="1" id="KW-0285">Flavoprotein</keyword>
<dbReference type="PANTHER" id="PTHR30011:SF16">
    <property type="entry name" value="C2H2 FINGER DOMAIN TRANSCRIPTION FACTOR (EUROFUNG)-RELATED"/>
    <property type="match status" value="1"/>
</dbReference>
<comment type="caution">
    <text evidence="5">The sequence shown here is derived from an EMBL/GenBank/DDBJ whole genome shotgun (WGS) entry which is preliminary data.</text>
</comment>
<evidence type="ECO:0000313" key="5">
    <source>
        <dbReference type="EMBL" id="MCV7421765.1"/>
    </source>
</evidence>
<name>A0A9X2Z0L6_9MYCO</name>
<dbReference type="InterPro" id="IPR051260">
    <property type="entry name" value="Diverse_substr_monoxygenases"/>
</dbReference>
<dbReference type="EMBL" id="JACKVK010000008">
    <property type="protein sequence ID" value="MCV7421765.1"/>
    <property type="molecule type" value="Genomic_DNA"/>
</dbReference>
<reference evidence="5" key="1">
    <citation type="submission" date="2020-07" db="EMBL/GenBank/DDBJ databases">
        <authorList>
            <person name="Pettersson B.M.F."/>
            <person name="Behra P.R.K."/>
            <person name="Ramesh M."/>
            <person name="Das S."/>
            <person name="Dasgupta S."/>
            <person name="Kirsebom L.A."/>
        </authorList>
    </citation>
    <scope>NUCLEOTIDE SEQUENCE</scope>
    <source>
        <strain evidence="5">DSM 44838</strain>
    </source>
</reference>
<dbReference type="PANTHER" id="PTHR30011">
    <property type="entry name" value="ALKANESULFONATE MONOOXYGENASE-RELATED"/>
    <property type="match status" value="1"/>
</dbReference>
<reference evidence="5" key="2">
    <citation type="journal article" date="2022" name="BMC Genomics">
        <title>Comparative genome analysis of mycobacteria focusing on tRNA and non-coding RNA.</title>
        <authorList>
            <person name="Behra P.R.K."/>
            <person name="Pettersson B.M.F."/>
            <person name="Ramesh M."/>
            <person name="Das S."/>
            <person name="Dasgupta S."/>
            <person name="Kirsebom L.A."/>
        </authorList>
    </citation>
    <scope>NUCLEOTIDE SEQUENCE</scope>
    <source>
        <strain evidence="5">DSM 44838</strain>
    </source>
</reference>
<dbReference type="InterPro" id="IPR036661">
    <property type="entry name" value="Luciferase-like_sf"/>
</dbReference>
<dbReference type="GO" id="GO:0016705">
    <property type="term" value="F:oxidoreductase activity, acting on paired donors, with incorporation or reduction of molecular oxygen"/>
    <property type="evidence" value="ECO:0007669"/>
    <property type="project" value="InterPro"/>
</dbReference>
<dbReference type="GO" id="GO:0004497">
    <property type="term" value="F:monooxygenase activity"/>
    <property type="evidence" value="ECO:0007669"/>
    <property type="project" value="UniProtKB-KW"/>
</dbReference>
<accession>A0A9X2Z0L6</accession>
<keyword evidence="3" id="KW-0560">Oxidoreductase</keyword>